<dbReference type="EnsemblMetazoa" id="ASIC020185-RA">
    <property type="protein sequence ID" value="ASIC020185-PA"/>
    <property type="gene ID" value="ASIC020185"/>
</dbReference>
<dbReference type="EMBL" id="KE525364">
    <property type="protein sequence ID" value="KFB51990.1"/>
    <property type="molecule type" value="Genomic_DNA"/>
</dbReference>
<dbReference type="VEuPathDB" id="VectorBase:ASIC020185"/>
<gene>
    <name evidence="2" type="ORF">ZHAS_00020185</name>
</gene>
<dbReference type="AlphaFoldDB" id="A0A084WP46"/>
<evidence type="ECO:0000256" key="1">
    <source>
        <dbReference type="SAM" id="MobiDB-lite"/>
    </source>
</evidence>
<dbReference type="EMBL" id="ATLV01024896">
    <property type="status" value="NOT_ANNOTATED_CDS"/>
    <property type="molecule type" value="Genomic_DNA"/>
</dbReference>
<evidence type="ECO:0000313" key="3">
    <source>
        <dbReference type="EnsemblMetazoa" id="ASIC020185-PA"/>
    </source>
</evidence>
<protein>
    <submittedName>
        <fullName evidence="2 3">Arf-GAP with GTPase, ANK repeat and PH domain-containing protein 1-like protein</fullName>
    </submittedName>
</protein>
<evidence type="ECO:0000313" key="2">
    <source>
        <dbReference type="EMBL" id="KFB51990.1"/>
    </source>
</evidence>
<feature type="compositionally biased region" description="Pro residues" evidence="1">
    <location>
        <begin position="1"/>
        <end position="11"/>
    </location>
</feature>
<evidence type="ECO:0000313" key="4">
    <source>
        <dbReference type="Proteomes" id="UP000030765"/>
    </source>
</evidence>
<sequence>MQKSASPPPPKGGRSGRERRRATRNTKKDELSSPADEEPANIFLLLVPQSTKNRLSLPVSLFAAALYSRLHKRCYTQRRRWKISSVCIA</sequence>
<accession>A0A084WP46</accession>
<reference evidence="2 4" key="1">
    <citation type="journal article" date="2014" name="BMC Genomics">
        <title>Genome sequence of Anopheles sinensis provides insight into genetics basis of mosquito competence for malaria parasites.</title>
        <authorList>
            <person name="Zhou D."/>
            <person name="Zhang D."/>
            <person name="Ding G."/>
            <person name="Shi L."/>
            <person name="Hou Q."/>
            <person name="Ye Y."/>
            <person name="Xu Y."/>
            <person name="Zhou H."/>
            <person name="Xiong C."/>
            <person name="Li S."/>
            <person name="Yu J."/>
            <person name="Hong S."/>
            <person name="Yu X."/>
            <person name="Zou P."/>
            <person name="Chen C."/>
            <person name="Chang X."/>
            <person name="Wang W."/>
            <person name="Lv Y."/>
            <person name="Sun Y."/>
            <person name="Ma L."/>
            <person name="Shen B."/>
            <person name="Zhu C."/>
        </authorList>
    </citation>
    <scope>NUCLEOTIDE SEQUENCE [LARGE SCALE GENOMIC DNA]</scope>
</reference>
<reference evidence="3" key="2">
    <citation type="submission" date="2020-05" db="UniProtKB">
        <authorList>
            <consortium name="EnsemblMetazoa"/>
        </authorList>
    </citation>
    <scope>IDENTIFICATION</scope>
</reference>
<organism evidence="2">
    <name type="scientific">Anopheles sinensis</name>
    <name type="common">Mosquito</name>
    <dbReference type="NCBI Taxonomy" id="74873"/>
    <lineage>
        <taxon>Eukaryota</taxon>
        <taxon>Metazoa</taxon>
        <taxon>Ecdysozoa</taxon>
        <taxon>Arthropoda</taxon>
        <taxon>Hexapoda</taxon>
        <taxon>Insecta</taxon>
        <taxon>Pterygota</taxon>
        <taxon>Neoptera</taxon>
        <taxon>Endopterygota</taxon>
        <taxon>Diptera</taxon>
        <taxon>Nematocera</taxon>
        <taxon>Culicoidea</taxon>
        <taxon>Culicidae</taxon>
        <taxon>Anophelinae</taxon>
        <taxon>Anopheles</taxon>
    </lineage>
</organism>
<feature type="region of interest" description="Disordered" evidence="1">
    <location>
        <begin position="1"/>
        <end position="35"/>
    </location>
</feature>
<proteinExistence type="predicted"/>
<name>A0A084WP46_ANOSI</name>
<keyword evidence="4" id="KW-1185">Reference proteome</keyword>
<dbReference type="Proteomes" id="UP000030765">
    <property type="component" value="Unassembled WGS sequence"/>
</dbReference>